<reference evidence="2" key="1">
    <citation type="journal article" date="2024" name="Proc. Natl. Acad. Sci. U.S.A.">
        <title>Extraordinary preservation of gene collinearity over three hundred million years revealed in homosporous lycophytes.</title>
        <authorList>
            <person name="Li C."/>
            <person name="Wickell D."/>
            <person name="Kuo L.Y."/>
            <person name="Chen X."/>
            <person name="Nie B."/>
            <person name="Liao X."/>
            <person name="Peng D."/>
            <person name="Ji J."/>
            <person name="Jenkins J."/>
            <person name="Williams M."/>
            <person name="Shu S."/>
            <person name="Plott C."/>
            <person name="Barry K."/>
            <person name="Rajasekar S."/>
            <person name="Grimwood J."/>
            <person name="Han X."/>
            <person name="Sun S."/>
            <person name="Hou Z."/>
            <person name="He W."/>
            <person name="Dai G."/>
            <person name="Sun C."/>
            <person name="Schmutz J."/>
            <person name="Leebens-Mack J.H."/>
            <person name="Li F.W."/>
            <person name="Wang L."/>
        </authorList>
    </citation>
    <scope>NUCLEOTIDE SEQUENCE [LARGE SCALE GENOMIC DNA]</scope>
    <source>
        <strain evidence="2">cv. PW_Plant_1</strain>
    </source>
</reference>
<organism evidence="1 2">
    <name type="scientific">Diphasiastrum complanatum</name>
    <name type="common">Issler's clubmoss</name>
    <name type="synonym">Lycopodium complanatum</name>
    <dbReference type="NCBI Taxonomy" id="34168"/>
    <lineage>
        <taxon>Eukaryota</taxon>
        <taxon>Viridiplantae</taxon>
        <taxon>Streptophyta</taxon>
        <taxon>Embryophyta</taxon>
        <taxon>Tracheophyta</taxon>
        <taxon>Lycopodiopsida</taxon>
        <taxon>Lycopodiales</taxon>
        <taxon>Lycopodiaceae</taxon>
        <taxon>Lycopodioideae</taxon>
        <taxon>Diphasiastrum</taxon>
    </lineage>
</organism>
<keyword evidence="2" id="KW-1185">Reference proteome</keyword>
<gene>
    <name evidence="1" type="ORF">O6H91_17G063900</name>
</gene>
<protein>
    <submittedName>
        <fullName evidence="1">Uncharacterized protein</fullName>
    </submittedName>
</protein>
<dbReference type="EMBL" id="CM055108">
    <property type="protein sequence ID" value="KAJ7525737.1"/>
    <property type="molecule type" value="Genomic_DNA"/>
</dbReference>
<evidence type="ECO:0000313" key="1">
    <source>
        <dbReference type="EMBL" id="KAJ7525737.1"/>
    </source>
</evidence>
<sequence>MSSASSDSPTLHLAKRKLRDDIVLEEDNSKRPHRSGNNLQLEEWNVPADTMVALRLMCDQFPKLEKVTVQPFVLRSQLYSSIKDRTTVDQELEAFRKQGTIRVFKLNTGQDDFAIMLLDNYLFQLESAKKRMESKHGQDPTLVFDWFLTNVINTNTQVSITHSELVMLLSKGGPVADKHISLLINAGLLVRQLADETTYWFSIPNVGPILKSLTQGRKELLYFLSRRRYKEIFLSQFEKRGLRTSSLGVQFHIRDLLGSGKIHVVHNPIGLLIRLAG</sequence>
<proteinExistence type="predicted"/>
<evidence type="ECO:0000313" key="2">
    <source>
        <dbReference type="Proteomes" id="UP001162992"/>
    </source>
</evidence>
<comment type="caution">
    <text evidence="1">The sequence shown here is derived from an EMBL/GenBank/DDBJ whole genome shotgun (WGS) entry which is preliminary data.</text>
</comment>
<name>A0ACC2B8J3_DIPCM</name>
<accession>A0ACC2B8J3</accession>
<dbReference type="Proteomes" id="UP001162992">
    <property type="component" value="Chromosome 17"/>
</dbReference>